<keyword evidence="3" id="KW-1185">Reference proteome</keyword>
<keyword evidence="1" id="KW-0472">Membrane</keyword>
<proteinExistence type="predicted"/>
<keyword evidence="1" id="KW-0812">Transmembrane</keyword>
<feature type="transmembrane region" description="Helical" evidence="1">
    <location>
        <begin position="20"/>
        <end position="40"/>
    </location>
</feature>
<gene>
    <name evidence="2" type="ORF">N1496_07485</name>
</gene>
<accession>A0ABY9LG53</accession>
<sequence length="104" mass="12231">MPKIKTIFKEDYCVYNGHPIMSFTYGIILFSVMSFFLITIDSFSNNNLLMILMILILTLLFLFLNKYTKIKLFNFTKIKRSDIFIILTSVALIYLSDNIVSFLY</sequence>
<feature type="transmembrane region" description="Helical" evidence="1">
    <location>
        <begin position="84"/>
        <end position="103"/>
    </location>
</feature>
<evidence type="ECO:0000256" key="1">
    <source>
        <dbReference type="SAM" id="Phobius"/>
    </source>
</evidence>
<evidence type="ECO:0000313" key="2">
    <source>
        <dbReference type="EMBL" id="WMB27876.1"/>
    </source>
</evidence>
<dbReference type="EMBL" id="CP110509">
    <property type="protein sequence ID" value="WMB27876.1"/>
    <property type="molecule type" value="Genomic_DNA"/>
</dbReference>
<evidence type="ECO:0000313" key="3">
    <source>
        <dbReference type="Proteomes" id="UP001238096"/>
    </source>
</evidence>
<keyword evidence="1" id="KW-1133">Transmembrane helix</keyword>
<dbReference type="RefSeq" id="WP_306675786.1">
    <property type="nucleotide sequence ID" value="NZ_CP110509.1"/>
</dbReference>
<protein>
    <submittedName>
        <fullName evidence="2">Uncharacterized protein</fullName>
    </submittedName>
</protein>
<reference evidence="3" key="1">
    <citation type="submission" date="2022-10" db="EMBL/GenBank/DDBJ databases">
        <title>Streptococcus didelphis as causative of fatal infections in opossums (Didelphis albiventris).</title>
        <authorList>
            <person name="Breyer G.M."/>
            <person name="Da Silva M.E.R.J."/>
            <person name="Siqueira F.M."/>
        </authorList>
    </citation>
    <scope>NUCLEOTIDE SEQUENCE [LARGE SCALE GENOMIC DNA]</scope>
    <source>
        <strain evidence="3">LBVP101/21</strain>
    </source>
</reference>
<organism evidence="2 3">
    <name type="scientific">Streptococcus didelphis</name>
    <dbReference type="NCBI Taxonomy" id="102886"/>
    <lineage>
        <taxon>Bacteria</taxon>
        <taxon>Bacillati</taxon>
        <taxon>Bacillota</taxon>
        <taxon>Bacilli</taxon>
        <taxon>Lactobacillales</taxon>
        <taxon>Streptococcaceae</taxon>
        <taxon>Streptococcus</taxon>
    </lineage>
</organism>
<name>A0ABY9LG53_9STRE</name>
<feature type="transmembrane region" description="Helical" evidence="1">
    <location>
        <begin position="46"/>
        <end position="64"/>
    </location>
</feature>
<dbReference type="Proteomes" id="UP001238096">
    <property type="component" value="Chromosome"/>
</dbReference>